<accession>A0ACC1SRI4</accession>
<gene>
    <name evidence="1" type="ORF">NM688_g5671</name>
</gene>
<evidence type="ECO:0000313" key="2">
    <source>
        <dbReference type="Proteomes" id="UP001148662"/>
    </source>
</evidence>
<protein>
    <submittedName>
        <fullName evidence="1">Uncharacterized protein</fullName>
    </submittedName>
</protein>
<keyword evidence="2" id="KW-1185">Reference proteome</keyword>
<evidence type="ECO:0000313" key="1">
    <source>
        <dbReference type="EMBL" id="KAJ3545075.1"/>
    </source>
</evidence>
<dbReference type="Proteomes" id="UP001148662">
    <property type="component" value="Unassembled WGS sequence"/>
</dbReference>
<name>A0ACC1SRI4_9APHY</name>
<proteinExistence type="predicted"/>
<sequence>MTTDPEHFDRESTPVQSKAAHSTEAQFGYTEAQRQAALLDAEQSAQLVDMPYFMQTVLPHVTPSTIAQVTEKLKTGRRHMICKTGRLRGFPADPHVSGRNEAGTFRALDAVINAIIEAASPVQPPQLRYSSNPNMIPLFAERESTSRPDGGLLLRGRKLAWTDMACAAEVKKSETDDTVRDNIKKIVWSMTQIMRDDARRRACFGFTIENVTMRLWFGSRQVLYVSPVFNFIIEHEYLIHFFVALASAEEYELGWDPTMTRLSKGQFDVQVRTEHGKTVIYRTEQLLSSHAAEAMLSRGSRVHSARRLVNGQPSGDLVVLKDTWIDADRDREGEILKTIERLANQDGLRGFDEYFLKVLAHGDVFIQDAKGNLIKDDTQLILHGGSAPIEAKKFDLKTKPPLKKDAEPALGYHYFCAGQDKSEDFLTPPVIRGKKVHYRIVFAQVCKPIFVLRSLEQIVKAVAQLGSPLSLLHSLHWVHRDISISNILVDSKGRVKLCDVEYAIWMDTNSEVHKIRTGRLPSFFMEVAIRRHQYYTQANSKRPSCRYDDDQYDEYAMAQAAICTGSDFDPPSDDTGTRHYGHNLELDLPSSSQSGLTESGRAPFQYHPLHDLESLWWVIAYFAFEREREEATEAESEILRTAAHRVFTQRPTMFFGHQGEFADCCRSLPNCLQPLGRLLEVWRREFCATYQLMESKPRSVGHTLAKTLRKQFVSALHSHAPRLAGIKIKPCTPPWGLREEGTATSTDQSASSNVDLSNLNDAQRVDDDCLDCANALERLPSNAEQEAEEAPDGMEGVCAAVHECRRDAARG</sequence>
<organism evidence="1 2">
    <name type="scientific">Phlebia brevispora</name>
    <dbReference type="NCBI Taxonomy" id="194682"/>
    <lineage>
        <taxon>Eukaryota</taxon>
        <taxon>Fungi</taxon>
        <taxon>Dikarya</taxon>
        <taxon>Basidiomycota</taxon>
        <taxon>Agaricomycotina</taxon>
        <taxon>Agaricomycetes</taxon>
        <taxon>Polyporales</taxon>
        <taxon>Meruliaceae</taxon>
        <taxon>Phlebia</taxon>
    </lineage>
</organism>
<comment type="caution">
    <text evidence="1">The sequence shown here is derived from an EMBL/GenBank/DDBJ whole genome shotgun (WGS) entry which is preliminary data.</text>
</comment>
<dbReference type="EMBL" id="JANHOG010001069">
    <property type="protein sequence ID" value="KAJ3545075.1"/>
    <property type="molecule type" value="Genomic_DNA"/>
</dbReference>
<reference evidence="1" key="1">
    <citation type="submission" date="2022-07" db="EMBL/GenBank/DDBJ databases">
        <title>Genome Sequence of Phlebia brevispora.</title>
        <authorList>
            <person name="Buettner E."/>
        </authorList>
    </citation>
    <scope>NUCLEOTIDE SEQUENCE</scope>
    <source>
        <strain evidence="1">MPL23</strain>
    </source>
</reference>